<reference evidence="5" key="2">
    <citation type="journal article" date="2021" name="PeerJ">
        <title>Extensive microbial diversity within the chicken gut microbiome revealed by metagenomics and culture.</title>
        <authorList>
            <person name="Gilroy R."/>
            <person name="Ravi A."/>
            <person name="Getino M."/>
            <person name="Pursley I."/>
            <person name="Horton D.L."/>
            <person name="Alikhan N.F."/>
            <person name="Baker D."/>
            <person name="Gharbi K."/>
            <person name="Hall N."/>
            <person name="Watson M."/>
            <person name="Adriaenssens E.M."/>
            <person name="Foster-Nyarko E."/>
            <person name="Jarju S."/>
            <person name="Secka A."/>
            <person name="Antonio M."/>
            <person name="Oren A."/>
            <person name="Chaudhuri R.R."/>
            <person name="La Ragione R."/>
            <person name="Hildebrand F."/>
            <person name="Pallen M.J."/>
        </authorList>
    </citation>
    <scope>NUCLEOTIDE SEQUENCE</scope>
    <source>
        <strain evidence="5">CHK154-7741</strain>
    </source>
</reference>
<dbReference type="EMBL" id="DVOD01000059">
    <property type="protein sequence ID" value="HIU93111.1"/>
    <property type="molecule type" value="Genomic_DNA"/>
</dbReference>
<proteinExistence type="predicted"/>
<dbReference type="Proteomes" id="UP000886748">
    <property type="component" value="Unassembled WGS sequence"/>
</dbReference>
<evidence type="ECO:0000256" key="1">
    <source>
        <dbReference type="ARBA" id="ARBA00023015"/>
    </source>
</evidence>
<name>A0A9D1N1C9_9CLOT</name>
<dbReference type="CDD" id="cd06529">
    <property type="entry name" value="S24_LexA-like"/>
    <property type="match status" value="1"/>
</dbReference>
<gene>
    <name evidence="5" type="ORF">IAD26_08270</name>
</gene>
<reference evidence="5" key="1">
    <citation type="submission" date="2020-10" db="EMBL/GenBank/DDBJ databases">
        <authorList>
            <person name="Gilroy R."/>
        </authorList>
    </citation>
    <scope>NUCLEOTIDE SEQUENCE</scope>
    <source>
        <strain evidence="5">CHK154-7741</strain>
    </source>
</reference>
<feature type="domain" description="Peptidase S24/S26A/S26B/S26C" evidence="4">
    <location>
        <begin position="77"/>
        <end position="204"/>
    </location>
</feature>
<dbReference type="PANTHER" id="PTHR40661:SF3">
    <property type="entry name" value="FELS-1 PROPHAGE TRANSCRIPTIONAL REGULATOR"/>
    <property type="match status" value="1"/>
</dbReference>
<evidence type="ECO:0000313" key="5">
    <source>
        <dbReference type="EMBL" id="HIU93111.1"/>
    </source>
</evidence>
<dbReference type="PANTHER" id="PTHR40661">
    <property type="match status" value="1"/>
</dbReference>
<evidence type="ECO:0000259" key="4">
    <source>
        <dbReference type="Pfam" id="PF00717"/>
    </source>
</evidence>
<keyword evidence="1" id="KW-0805">Transcription regulation</keyword>
<keyword evidence="2" id="KW-0238">DNA-binding</keyword>
<protein>
    <submittedName>
        <fullName evidence="5">Helix-turn-helix transcriptional regulator</fullName>
    </submittedName>
</protein>
<sequence>MKLYEAIEELTGKLRRKVSYTDIAIALDVTRQYANQIKDKELSCEQLERLDKHFDVNLASANTLPKIQNTEDCISIPVLGEVSASMGYGVTVYNEVQTAIYSISRQLAKDLGVSTSQTEMIFAQGDSMMPTIEGGDSLLVDHARKEIYDGKIYCVRIDGQLYAKRLQKIPPDTVVIVSDNPKYRSFEIDLRRCPDYDFEVIGEIRWWGRVAR</sequence>
<evidence type="ECO:0000313" key="6">
    <source>
        <dbReference type="Proteomes" id="UP000886748"/>
    </source>
</evidence>
<dbReference type="GO" id="GO:0003677">
    <property type="term" value="F:DNA binding"/>
    <property type="evidence" value="ECO:0007669"/>
    <property type="project" value="UniProtKB-KW"/>
</dbReference>
<evidence type="ECO:0000256" key="2">
    <source>
        <dbReference type="ARBA" id="ARBA00023125"/>
    </source>
</evidence>
<dbReference type="Pfam" id="PF00717">
    <property type="entry name" value="Peptidase_S24"/>
    <property type="match status" value="1"/>
</dbReference>
<dbReference type="InterPro" id="IPR039418">
    <property type="entry name" value="LexA-like"/>
</dbReference>
<dbReference type="InterPro" id="IPR036286">
    <property type="entry name" value="LexA/Signal_pep-like_sf"/>
</dbReference>
<dbReference type="Gene3D" id="2.10.109.10">
    <property type="entry name" value="Umud Fragment, subunit A"/>
    <property type="match status" value="1"/>
</dbReference>
<dbReference type="SUPFAM" id="SSF51306">
    <property type="entry name" value="LexA/Signal peptidase"/>
    <property type="match status" value="1"/>
</dbReference>
<dbReference type="InterPro" id="IPR015927">
    <property type="entry name" value="Peptidase_S24_S26A/B/C"/>
</dbReference>
<dbReference type="AlphaFoldDB" id="A0A9D1N1C9"/>
<organism evidence="5 6">
    <name type="scientific">Candidatus Limenecus avicola</name>
    <dbReference type="NCBI Taxonomy" id="2840847"/>
    <lineage>
        <taxon>Bacteria</taxon>
        <taxon>Bacillati</taxon>
        <taxon>Bacillota</taxon>
        <taxon>Clostridia</taxon>
        <taxon>Eubacteriales</taxon>
        <taxon>Clostridiaceae</taxon>
        <taxon>Clostridiaceae incertae sedis</taxon>
        <taxon>Candidatus Limenecus</taxon>
    </lineage>
</organism>
<evidence type="ECO:0000256" key="3">
    <source>
        <dbReference type="ARBA" id="ARBA00023163"/>
    </source>
</evidence>
<keyword evidence="3" id="KW-0804">Transcription</keyword>
<comment type="caution">
    <text evidence="5">The sequence shown here is derived from an EMBL/GenBank/DDBJ whole genome shotgun (WGS) entry which is preliminary data.</text>
</comment>
<accession>A0A9D1N1C9</accession>